<protein>
    <submittedName>
        <fullName evidence="1">Uncharacterized protein</fullName>
    </submittedName>
</protein>
<evidence type="ECO:0000313" key="1">
    <source>
        <dbReference type="EMBL" id="CAI8595307.1"/>
    </source>
</evidence>
<organism evidence="1 2">
    <name type="scientific">Vicia faba</name>
    <name type="common">Broad bean</name>
    <name type="synonym">Faba vulgaris</name>
    <dbReference type="NCBI Taxonomy" id="3906"/>
    <lineage>
        <taxon>Eukaryota</taxon>
        <taxon>Viridiplantae</taxon>
        <taxon>Streptophyta</taxon>
        <taxon>Embryophyta</taxon>
        <taxon>Tracheophyta</taxon>
        <taxon>Spermatophyta</taxon>
        <taxon>Magnoliopsida</taxon>
        <taxon>eudicotyledons</taxon>
        <taxon>Gunneridae</taxon>
        <taxon>Pentapetalae</taxon>
        <taxon>rosids</taxon>
        <taxon>fabids</taxon>
        <taxon>Fabales</taxon>
        <taxon>Fabaceae</taxon>
        <taxon>Papilionoideae</taxon>
        <taxon>50 kb inversion clade</taxon>
        <taxon>NPAAA clade</taxon>
        <taxon>Hologalegina</taxon>
        <taxon>IRL clade</taxon>
        <taxon>Fabeae</taxon>
        <taxon>Vicia</taxon>
    </lineage>
</organism>
<dbReference type="Proteomes" id="UP001157006">
    <property type="component" value="Chromosome 1S"/>
</dbReference>
<evidence type="ECO:0000313" key="2">
    <source>
        <dbReference type="Proteomes" id="UP001157006"/>
    </source>
</evidence>
<accession>A0AAV0ZHG7</accession>
<dbReference type="EMBL" id="OX451735">
    <property type="protein sequence ID" value="CAI8595307.1"/>
    <property type="molecule type" value="Genomic_DNA"/>
</dbReference>
<sequence>MEDGELCEYHKKLERGKWDFELVKNKFVSLGHSYELIVVGIPLKFILKSLKKMPRVLMFVVLYNIRIHSHVSSIPVETVCLLYYILEGKFVDVARRIANKLKRVSLSGTRHGDQTSCQLTYPRMIMGLCKKARVPIPIEGHQVIKGLCIWLELGPLKGLEMVCK</sequence>
<dbReference type="AlphaFoldDB" id="A0AAV0ZHG7"/>
<gene>
    <name evidence="1" type="ORF">VFH_I184880</name>
</gene>
<keyword evidence="2" id="KW-1185">Reference proteome</keyword>
<reference evidence="1 2" key="1">
    <citation type="submission" date="2023-01" db="EMBL/GenBank/DDBJ databases">
        <authorList>
            <person name="Kreplak J."/>
        </authorList>
    </citation>
    <scope>NUCLEOTIDE SEQUENCE [LARGE SCALE GENOMIC DNA]</scope>
</reference>
<name>A0AAV0ZHG7_VICFA</name>
<proteinExistence type="predicted"/>